<dbReference type="Proteomes" id="UP000247780">
    <property type="component" value="Unassembled WGS sequence"/>
</dbReference>
<gene>
    <name evidence="4" type="ORF">C8R14_10937</name>
</gene>
<dbReference type="EMBL" id="QICQ01000009">
    <property type="protein sequence ID" value="PXV82215.1"/>
    <property type="molecule type" value="Genomic_DNA"/>
</dbReference>
<evidence type="ECO:0000256" key="1">
    <source>
        <dbReference type="ARBA" id="ARBA00006926"/>
    </source>
</evidence>
<dbReference type="GO" id="GO:0004601">
    <property type="term" value="F:peroxidase activity"/>
    <property type="evidence" value="ECO:0007669"/>
    <property type="project" value="UniProtKB-KW"/>
</dbReference>
<organism evidence="4 5">
    <name type="scientific">Nitrosomonas eutropha</name>
    <dbReference type="NCBI Taxonomy" id="916"/>
    <lineage>
        <taxon>Bacteria</taxon>
        <taxon>Pseudomonadati</taxon>
        <taxon>Pseudomonadota</taxon>
        <taxon>Betaproteobacteria</taxon>
        <taxon>Nitrosomonadales</taxon>
        <taxon>Nitrosomonadaceae</taxon>
        <taxon>Nitrosomonas</taxon>
    </lineage>
</organism>
<dbReference type="InterPro" id="IPR000889">
    <property type="entry name" value="Glutathione_peroxidase"/>
</dbReference>
<dbReference type="InterPro" id="IPR036249">
    <property type="entry name" value="Thioredoxin-like_sf"/>
</dbReference>
<evidence type="ECO:0000256" key="3">
    <source>
        <dbReference type="ARBA" id="ARBA00023002"/>
    </source>
</evidence>
<dbReference type="Gene3D" id="3.40.30.10">
    <property type="entry name" value="Glutaredoxin"/>
    <property type="match status" value="1"/>
</dbReference>
<accession>A0ABX5MB01</accession>
<keyword evidence="3" id="KW-0560">Oxidoreductase</keyword>
<keyword evidence="5" id="KW-1185">Reference proteome</keyword>
<comment type="caution">
    <text evidence="4">The sequence shown here is derived from an EMBL/GenBank/DDBJ whole genome shotgun (WGS) entry which is preliminary data.</text>
</comment>
<dbReference type="SUPFAM" id="SSF52833">
    <property type="entry name" value="Thioredoxin-like"/>
    <property type="match status" value="1"/>
</dbReference>
<evidence type="ECO:0000256" key="2">
    <source>
        <dbReference type="ARBA" id="ARBA00022559"/>
    </source>
</evidence>
<reference evidence="4 5" key="1">
    <citation type="submission" date="2018-04" db="EMBL/GenBank/DDBJ databases">
        <title>Active sludge and wastewater microbial communities from Klosterneuburg, Austria.</title>
        <authorList>
            <person name="Wagner M."/>
        </authorList>
    </citation>
    <scope>NUCLEOTIDE SEQUENCE [LARGE SCALE GENOMIC DNA]</scope>
    <source>
        <strain evidence="4 5">Nm 57</strain>
    </source>
</reference>
<sequence length="90" mass="10349">MLSTGVFCGSFITLIKTMLKSAHALYRARRVVKNSGQNKLLSDYQGKVLRMMNITSQCGFELQYQGLEMLYRHYREDKPESPASDIEQLL</sequence>
<comment type="similarity">
    <text evidence="1">Belongs to the glutathione peroxidase family.</text>
</comment>
<proteinExistence type="inferred from homology"/>
<dbReference type="Pfam" id="PF00255">
    <property type="entry name" value="GSHPx"/>
    <property type="match status" value="1"/>
</dbReference>
<keyword evidence="2 4" id="KW-0575">Peroxidase</keyword>
<name>A0ABX5MB01_9PROT</name>
<evidence type="ECO:0000313" key="4">
    <source>
        <dbReference type="EMBL" id="PXV82215.1"/>
    </source>
</evidence>
<protein>
    <submittedName>
        <fullName evidence="4">Glutathione peroxidase</fullName>
    </submittedName>
</protein>
<evidence type="ECO:0000313" key="5">
    <source>
        <dbReference type="Proteomes" id="UP000247780"/>
    </source>
</evidence>